<evidence type="ECO:0000256" key="4">
    <source>
        <dbReference type="ARBA" id="ARBA00022989"/>
    </source>
</evidence>
<keyword evidence="9" id="KW-1185">Reference proteome</keyword>
<feature type="transmembrane region" description="Helical" evidence="6">
    <location>
        <begin position="161"/>
        <end position="181"/>
    </location>
</feature>
<comment type="caution">
    <text evidence="8">The sequence shown here is derived from an EMBL/GenBank/DDBJ whole genome shotgun (WGS) entry which is preliminary data.</text>
</comment>
<evidence type="ECO:0000256" key="6">
    <source>
        <dbReference type="SAM" id="Phobius"/>
    </source>
</evidence>
<dbReference type="EMBL" id="QGNA01000001">
    <property type="protein sequence ID" value="PWS37855.1"/>
    <property type="molecule type" value="Genomic_DNA"/>
</dbReference>
<gene>
    <name evidence="8" type="ORF">DFH01_00630</name>
</gene>
<dbReference type="GO" id="GO:0005886">
    <property type="term" value="C:plasma membrane"/>
    <property type="evidence" value="ECO:0007669"/>
    <property type="project" value="UniProtKB-SubCell"/>
</dbReference>
<evidence type="ECO:0000256" key="1">
    <source>
        <dbReference type="ARBA" id="ARBA00004651"/>
    </source>
</evidence>
<dbReference type="GO" id="GO:0032153">
    <property type="term" value="C:cell division site"/>
    <property type="evidence" value="ECO:0007669"/>
    <property type="project" value="TreeGrafter"/>
</dbReference>
<dbReference type="InterPro" id="IPR003838">
    <property type="entry name" value="ABC3_permease_C"/>
</dbReference>
<keyword evidence="3 6" id="KW-0812">Transmembrane</keyword>
<accession>A0A317FGD5</accession>
<dbReference type="GO" id="GO:0051301">
    <property type="term" value="P:cell division"/>
    <property type="evidence" value="ECO:0007669"/>
    <property type="project" value="UniProtKB-KW"/>
</dbReference>
<evidence type="ECO:0000313" key="8">
    <source>
        <dbReference type="EMBL" id="PWS37855.1"/>
    </source>
</evidence>
<evidence type="ECO:0000259" key="7">
    <source>
        <dbReference type="Pfam" id="PF02687"/>
    </source>
</evidence>
<dbReference type="PANTHER" id="PTHR47755:SF1">
    <property type="entry name" value="CELL DIVISION PROTEIN FTSX"/>
    <property type="match status" value="1"/>
</dbReference>
<keyword evidence="2" id="KW-1003">Cell membrane</keyword>
<feature type="transmembrane region" description="Helical" evidence="6">
    <location>
        <begin position="214"/>
        <end position="245"/>
    </location>
</feature>
<evidence type="ECO:0000256" key="5">
    <source>
        <dbReference type="ARBA" id="ARBA00023136"/>
    </source>
</evidence>
<comment type="subcellular location">
    <subcellularLocation>
        <location evidence="1">Cell membrane</location>
        <topology evidence="1">Multi-pass membrane protein</topology>
    </subcellularLocation>
</comment>
<dbReference type="OrthoDB" id="7283531at2"/>
<dbReference type="Proteomes" id="UP000245765">
    <property type="component" value="Unassembled WGS sequence"/>
</dbReference>
<proteinExistence type="predicted"/>
<dbReference type="PANTHER" id="PTHR47755">
    <property type="entry name" value="CELL DIVISION PROTEIN FTSX"/>
    <property type="match status" value="1"/>
</dbReference>
<keyword evidence="8" id="KW-0132">Cell division</keyword>
<dbReference type="Pfam" id="PF02687">
    <property type="entry name" value="FtsX"/>
    <property type="match status" value="1"/>
</dbReference>
<protein>
    <submittedName>
        <fullName evidence="8">Cell division protein FtsX</fullName>
    </submittedName>
</protein>
<keyword evidence="4 6" id="KW-1133">Transmembrane helix</keyword>
<evidence type="ECO:0000256" key="3">
    <source>
        <dbReference type="ARBA" id="ARBA00022692"/>
    </source>
</evidence>
<feature type="transmembrane region" description="Helical" evidence="6">
    <location>
        <begin position="257"/>
        <end position="278"/>
    </location>
</feature>
<keyword evidence="5 6" id="KW-0472">Membrane</keyword>
<dbReference type="InterPro" id="IPR004513">
    <property type="entry name" value="FtsX"/>
</dbReference>
<evidence type="ECO:0000313" key="9">
    <source>
        <dbReference type="Proteomes" id="UP000245765"/>
    </source>
</evidence>
<keyword evidence="8" id="KW-0131">Cell cycle</keyword>
<name>A0A317FGD5_9PROT</name>
<reference evidence="9" key="1">
    <citation type="submission" date="2018-05" db="EMBL/GenBank/DDBJ databases">
        <authorList>
            <person name="Du Z."/>
            <person name="Wang X."/>
        </authorList>
    </citation>
    <scope>NUCLEOTIDE SEQUENCE [LARGE SCALE GENOMIC DNA]</scope>
    <source>
        <strain evidence="9">CQN31</strain>
    </source>
</reference>
<feature type="domain" description="ABC3 transporter permease C-terminal" evidence="7">
    <location>
        <begin position="165"/>
        <end position="284"/>
    </location>
</feature>
<dbReference type="RefSeq" id="WP_109868477.1">
    <property type="nucleotide sequence ID" value="NZ_QGNA01000001.1"/>
</dbReference>
<evidence type="ECO:0000256" key="2">
    <source>
        <dbReference type="ARBA" id="ARBA00022475"/>
    </source>
</evidence>
<dbReference type="AlphaFoldDB" id="A0A317FGD5"/>
<organism evidence="8 9">
    <name type="scientific">Falsiroseomonas bella</name>
    <dbReference type="NCBI Taxonomy" id="2184016"/>
    <lineage>
        <taxon>Bacteria</taxon>
        <taxon>Pseudomonadati</taxon>
        <taxon>Pseudomonadota</taxon>
        <taxon>Alphaproteobacteria</taxon>
        <taxon>Acetobacterales</taxon>
        <taxon>Roseomonadaceae</taxon>
        <taxon>Falsiroseomonas</taxon>
    </lineage>
</organism>
<sequence>MARRARYSRDPLGLRRALAGWLLPGLVAAMALLAALAVAGAQGAAALADRWQRGAAAAVTVQLPEAEAAQIERALGVLRGLPEVAEARAMDPARLAELLRPWLGGSAGLPLPAVIEIRLRDARADPVLVGDRLAASVPGAVVEAHGLWVQRLAALARSLQALSWVILVLVAGVAAAVVAVATRAGLAARRDAVEVLHGLGAQDSYIAGRFARRLGLLAAGGALLGTLAALPALALLAGLAAPWIADEQAGAVAAWGMLPWPALAAVPPLAFLVGWATAQATVRRWLRRLP</sequence>